<accession>A0AAV9ZDV7</accession>
<name>A0AAV9ZDV7_9AGAR</name>
<keyword evidence="3" id="KW-1185">Reference proteome</keyword>
<feature type="signal peptide" evidence="1">
    <location>
        <begin position="1"/>
        <end position="19"/>
    </location>
</feature>
<reference evidence="2 3" key="1">
    <citation type="journal article" date="2024" name="J Genomics">
        <title>Draft genome sequencing and assembly of Favolaschia claudopus CIRM-BRFM 2984 isolated from oak limbs.</title>
        <authorList>
            <person name="Navarro D."/>
            <person name="Drula E."/>
            <person name="Chaduli D."/>
            <person name="Cazenave R."/>
            <person name="Ahrendt S."/>
            <person name="Wang J."/>
            <person name="Lipzen A."/>
            <person name="Daum C."/>
            <person name="Barry K."/>
            <person name="Grigoriev I.V."/>
            <person name="Favel A."/>
            <person name="Rosso M.N."/>
            <person name="Martin F."/>
        </authorList>
    </citation>
    <scope>NUCLEOTIDE SEQUENCE [LARGE SCALE GENOMIC DNA]</scope>
    <source>
        <strain evidence="2 3">CIRM-BRFM 2984</strain>
    </source>
</reference>
<gene>
    <name evidence="2" type="ORF">R3P38DRAFT_469484</name>
</gene>
<proteinExistence type="predicted"/>
<sequence length="223" mass="25854">MSLLSLRLSPLLCLTTVMSSRATSMRSPNTIYVLVFHLAFSTHFRFLRCRRFQLWQWKLWFSVERFSCLKVQFFFSTPTSCNGETQLCVPPDPAISNLHRRFFNFCFFVHNQCFAAEVWTKLDLKVRSPLDFFPWGRTRGCKAKMSLFHLLTLCSSQSNGSYITLDSSHAPSLARLRLSILRIMPHLPLSSFILALVDSLHFSFRRHTQDVCCSAQCPSLLQR</sequence>
<feature type="chain" id="PRO_5043754408" description="Secreted protein" evidence="1">
    <location>
        <begin position="20"/>
        <end position="223"/>
    </location>
</feature>
<evidence type="ECO:0000256" key="1">
    <source>
        <dbReference type="SAM" id="SignalP"/>
    </source>
</evidence>
<evidence type="ECO:0000313" key="2">
    <source>
        <dbReference type="EMBL" id="KAK6980483.1"/>
    </source>
</evidence>
<protein>
    <recommendedName>
        <fullName evidence="4">Secreted protein</fullName>
    </recommendedName>
</protein>
<evidence type="ECO:0000313" key="3">
    <source>
        <dbReference type="Proteomes" id="UP001362999"/>
    </source>
</evidence>
<dbReference type="EMBL" id="JAWWNJ010000159">
    <property type="protein sequence ID" value="KAK6980483.1"/>
    <property type="molecule type" value="Genomic_DNA"/>
</dbReference>
<dbReference type="Proteomes" id="UP001362999">
    <property type="component" value="Unassembled WGS sequence"/>
</dbReference>
<evidence type="ECO:0008006" key="4">
    <source>
        <dbReference type="Google" id="ProtNLM"/>
    </source>
</evidence>
<comment type="caution">
    <text evidence="2">The sequence shown here is derived from an EMBL/GenBank/DDBJ whole genome shotgun (WGS) entry which is preliminary data.</text>
</comment>
<keyword evidence="1" id="KW-0732">Signal</keyword>
<dbReference type="AlphaFoldDB" id="A0AAV9ZDV7"/>
<organism evidence="2 3">
    <name type="scientific">Favolaschia claudopus</name>
    <dbReference type="NCBI Taxonomy" id="2862362"/>
    <lineage>
        <taxon>Eukaryota</taxon>
        <taxon>Fungi</taxon>
        <taxon>Dikarya</taxon>
        <taxon>Basidiomycota</taxon>
        <taxon>Agaricomycotina</taxon>
        <taxon>Agaricomycetes</taxon>
        <taxon>Agaricomycetidae</taxon>
        <taxon>Agaricales</taxon>
        <taxon>Marasmiineae</taxon>
        <taxon>Mycenaceae</taxon>
        <taxon>Favolaschia</taxon>
    </lineage>
</organism>